<dbReference type="GO" id="GO:0016787">
    <property type="term" value="F:hydrolase activity"/>
    <property type="evidence" value="ECO:0007669"/>
    <property type="project" value="UniProtKB-KW"/>
</dbReference>
<dbReference type="InterPro" id="IPR023214">
    <property type="entry name" value="HAD_sf"/>
</dbReference>
<sequence>MMKLQALLFDCDGVLAETERDGHRVAYNRAMQDAGISEQWSPEEYAELVRISGGKERLRFFFEKNPEKFPPDIFGRDMIENIYSSKTVIFKEMVQEGLLLPRTGILRLITEAHEKNVLLFVCSTSHRESVETLIRKNYGDTCFGWFAGVFCGDIVARKKPAPDIYILAAEKHSLQPDRCCVIEDSRNGLLAAKNAGMHCVITRSYYTAGEDFSEADLVVSSLGDPGGERSEISADSPAAAGQGYISIADIDILL</sequence>
<gene>
    <name evidence="1" type="ORF">JFL75_14285</name>
</gene>
<dbReference type="InterPro" id="IPR036412">
    <property type="entry name" value="HAD-like_sf"/>
</dbReference>
<reference evidence="1" key="1">
    <citation type="submission" date="2021-01" db="EMBL/GenBank/DDBJ databases">
        <title>Description of Breznakiella homolactica.</title>
        <authorList>
            <person name="Song Y."/>
            <person name="Brune A."/>
        </authorList>
    </citation>
    <scope>NUCLEOTIDE SEQUENCE</scope>
    <source>
        <strain evidence="1">RmG30</strain>
    </source>
</reference>
<dbReference type="Proteomes" id="UP000595917">
    <property type="component" value="Chromosome"/>
</dbReference>
<dbReference type="SUPFAM" id="SSF56784">
    <property type="entry name" value="HAD-like"/>
    <property type="match status" value="1"/>
</dbReference>
<proteinExistence type="predicted"/>
<dbReference type="PANTHER" id="PTHR42896:SF2">
    <property type="entry name" value="CBBY-LIKE PROTEIN"/>
    <property type="match status" value="1"/>
</dbReference>
<dbReference type="Gene3D" id="3.40.50.1000">
    <property type="entry name" value="HAD superfamily/HAD-like"/>
    <property type="match status" value="1"/>
</dbReference>
<evidence type="ECO:0000313" key="1">
    <source>
        <dbReference type="EMBL" id="QQO08102.1"/>
    </source>
</evidence>
<organism evidence="1 2">
    <name type="scientific">Breznakiella homolactica</name>
    <dbReference type="NCBI Taxonomy" id="2798577"/>
    <lineage>
        <taxon>Bacteria</taxon>
        <taxon>Pseudomonadati</taxon>
        <taxon>Spirochaetota</taxon>
        <taxon>Spirochaetia</taxon>
        <taxon>Spirochaetales</taxon>
        <taxon>Breznakiellaceae</taxon>
        <taxon>Breznakiella</taxon>
    </lineage>
</organism>
<dbReference type="SFLD" id="SFLDS00003">
    <property type="entry name" value="Haloacid_Dehalogenase"/>
    <property type="match status" value="1"/>
</dbReference>
<dbReference type="AlphaFoldDB" id="A0A7T8B957"/>
<dbReference type="SFLD" id="SFLDG01129">
    <property type="entry name" value="C1.5:_HAD__Beta-PGM__Phosphata"/>
    <property type="match status" value="1"/>
</dbReference>
<name>A0A7T8B957_9SPIR</name>
<protein>
    <submittedName>
        <fullName evidence="1">HAD-IA family hydrolase</fullName>
    </submittedName>
</protein>
<dbReference type="EMBL" id="CP067089">
    <property type="protein sequence ID" value="QQO08102.1"/>
    <property type="molecule type" value="Genomic_DNA"/>
</dbReference>
<dbReference type="NCBIfam" id="TIGR01509">
    <property type="entry name" value="HAD-SF-IA-v3"/>
    <property type="match status" value="1"/>
</dbReference>
<dbReference type="InterPro" id="IPR006439">
    <property type="entry name" value="HAD-SF_hydro_IA"/>
</dbReference>
<dbReference type="Gene3D" id="1.10.150.240">
    <property type="entry name" value="Putative phosphatase, domain 2"/>
    <property type="match status" value="1"/>
</dbReference>
<keyword evidence="1" id="KW-0378">Hydrolase</keyword>
<evidence type="ECO:0000313" key="2">
    <source>
        <dbReference type="Proteomes" id="UP000595917"/>
    </source>
</evidence>
<dbReference type="RefSeq" id="WP_215625408.1">
    <property type="nucleotide sequence ID" value="NZ_CP067089.2"/>
</dbReference>
<accession>A0A7T8B957</accession>
<dbReference type="KEGG" id="bhc:JFL75_14285"/>
<dbReference type="InterPro" id="IPR044999">
    <property type="entry name" value="CbbY-like"/>
</dbReference>
<dbReference type="PANTHER" id="PTHR42896">
    <property type="entry name" value="XYLULOSE-1,5-BISPHOSPHATE (XUBP) PHOSPHATASE"/>
    <property type="match status" value="1"/>
</dbReference>
<dbReference type="Pfam" id="PF00702">
    <property type="entry name" value="Hydrolase"/>
    <property type="match status" value="1"/>
</dbReference>
<dbReference type="InterPro" id="IPR023198">
    <property type="entry name" value="PGP-like_dom2"/>
</dbReference>
<keyword evidence="2" id="KW-1185">Reference proteome</keyword>